<accession>A0A2W7NEV1</accession>
<reference evidence="2 3" key="1">
    <citation type="submission" date="2018-06" db="EMBL/GenBank/DDBJ databases">
        <title>Genomic Encyclopedia of Archaeal and Bacterial Type Strains, Phase II (KMG-II): from individual species to whole genera.</title>
        <authorList>
            <person name="Goeker M."/>
        </authorList>
    </citation>
    <scope>NUCLEOTIDE SEQUENCE [LARGE SCALE GENOMIC DNA]</scope>
    <source>
        <strain evidence="2 3">DSM 6779</strain>
    </source>
</reference>
<gene>
    <name evidence="2" type="ORF">LX69_01737</name>
</gene>
<proteinExistence type="predicted"/>
<dbReference type="AlphaFoldDB" id="A0A2W7NEV1"/>
<evidence type="ECO:0000313" key="2">
    <source>
        <dbReference type="EMBL" id="PZX16667.1"/>
    </source>
</evidence>
<sequence length="54" mass="6280">MTQKSNMVEWLGVGFVVFAGSVFELLCFFQCRIVCVIRVKDKKIVKLQIDRKDL</sequence>
<keyword evidence="1" id="KW-1133">Transmembrane helix</keyword>
<keyword evidence="1" id="KW-0812">Transmembrane</keyword>
<comment type="caution">
    <text evidence="2">The sequence shown here is derived from an EMBL/GenBank/DDBJ whole genome shotgun (WGS) entry which is preliminary data.</text>
</comment>
<evidence type="ECO:0000313" key="3">
    <source>
        <dbReference type="Proteomes" id="UP000249239"/>
    </source>
</evidence>
<dbReference type="Proteomes" id="UP000249239">
    <property type="component" value="Unassembled WGS sequence"/>
</dbReference>
<keyword evidence="1" id="KW-0472">Membrane</keyword>
<dbReference type="EMBL" id="QKZK01000012">
    <property type="protein sequence ID" value="PZX16667.1"/>
    <property type="molecule type" value="Genomic_DNA"/>
</dbReference>
<name>A0A2W7NEV1_9BACT</name>
<protein>
    <submittedName>
        <fullName evidence="2">Uncharacterized protein</fullName>
    </submittedName>
</protein>
<keyword evidence="3" id="KW-1185">Reference proteome</keyword>
<feature type="transmembrane region" description="Helical" evidence="1">
    <location>
        <begin position="12"/>
        <end position="37"/>
    </location>
</feature>
<organism evidence="2 3">
    <name type="scientific">Breznakibacter xylanolyticus</name>
    <dbReference type="NCBI Taxonomy" id="990"/>
    <lineage>
        <taxon>Bacteria</taxon>
        <taxon>Pseudomonadati</taxon>
        <taxon>Bacteroidota</taxon>
        <taxon>Bacteroidia</taxon>
        <taxon>Marinilabiliales</taxon>
        <taxon>Marinilabiliaceae</taxon>
        <taxon>Breznakibacter</taxon>
    </lineage>
</organism>
<evidence type="ECO:0000256" key="1">
    <source>
        <dbReference type="SAM" id="Phobius"/>
    </source>
</evidence>